<reference evidence="1" key="1">
    <citation type="submission" date="2019-08" db="EMBL/GenBank/DDBJ databases">
        <authorList>
            <person name="Liu F."/>
        </authorList>
    </citation>
    <scope>NUCLEOTIDE SEQUENCE [LARGE SCALE GENOMIC DNA]</scope>
    <source>
        <strain evidence="1">PA1801</strain>
        <tissue evidence="1">Leaf</tissue>
    </source>
</reference>
<dbReference type="EMBL" id="SMMG02000012">
    <property type="protein sequence ID" value="KAA3455449.1"/>
    <property type="molecule type" value="Genomic_DNA"/>
</dbReference>
<dbReference type="Proteomes" id="UP000325315">
    <property type="component" value="Unassembled WGS sequence"/>
</dbReference>
<organism evidence="1 2">
    <name type="scientific">Gossypium australe</name>
    <dbReference type="NCBI Taxonomy" id="47621"/>
    <lineage>
        <taxon>Eukaryota</taxon>
        <taxon>Viridiplantae</taxon>
        <taxon>Streptophyta</taxon>
        <taxon>Embryophyta</taxon>
        <taxon>Tracheophyta</taxon>
        <taxon>Spermatophyta</taxon>
        <taxon>Magnoliopsida</taxon>
        <taxon>eudicotyledons</taxon>
        <taxon>Gunneridae</taxon>
        <taxon>Pentapetalae</taxon>
        <taxon>rosids</taxon>
        <taxon>malvids</taxon>
        <taxon>Malvales</taxon>
        <taxon>Malvaceae</taxon>
        <taxon>Malvoideae</taxon>
        <taxon>Gossypium</taxon>
    </lineage>
</organism>
<keyword evidence="2" id="KW-1185">Reference proteome</keyword>
<proteinExistence type="predicted"/>
<evidence type="ECO:0000313" key="1">
    <source>
        <dbReference type="EMBL" id="KAA3455449.1"/>
    </source>
</evidence>
<dbReference type="AlphaFoldDB" id="A0A5B6UC86"/>
<comment type="caution">
    <text evidence="1">The sequence shown here is derived from an EMBL/GenBank/DDBJ whole genome shotgun (WGS) entry which is preliminary data.</text>
</comment>
<accession>A0A5B6UC86</accession>
<gene>
    <name evidence="1" type="ORF">EPI10_018480</name>
</gene>
<protein>
    <submittedName>
        <fullName evidence="1">Contactin-associated protein like 5-2</fullName>
    </submittedName>
</protein>
<sequence>MASPSTTISDHLFSIPILTAFRHARASAAKAEVTFLWVSEHENRILPSSFLATIPEVETLFCSSKAPSNISVPSYCPECTAKNSAFLGVEQFENLDKPLFKIHIIIC</sequence>
<evidence type="ECO:0000313" key="2">
    <source>
        <dbReference type="Proteomes" id="UP000325315"/>
    </source>
</evidence>
<name>A0A5B6UC86_9ROSI</name>